<feature type="chain" id="PRO_5033311502" description="non-specific serine/threonine protein kinase" evidence="16">
    <location>
        <begin position="24"/>
        <end position="595"/>
    </location>
</feature>
<evidence type="ECO:0000313" key="19">
    <source>
        <dbReference type="EnsemblPlants" id="PNT65707"/>
    </source>
</evidence>
<dbReference type="STRING" id="15368.A0A2K2CUJ5"/>
<dbReference type="AlphaFoldDB" id="A0A2K2CUJ5"/>
<feature type="signal peptide" evidence="16">
    <location>
        <begin position="1"/>
        <end position="23"/>
    </location>
</feature>
<dbReference type="InParanoid" id="A0A2K2CUJ5"/>
<dbReference type="PROSITE" id="PS00108">
    <property type="entry name" value="PROTEIN_KINASE_ST"/>
    <property type="match status" value="1"/>
</dbReference>
<dbReference type="SMART" id="SM00220">
    <property type="entry name" value="S_TKc"/>
    <property type="match status" value="1"/>
</dbReference>
<dbReference type="GO" id="GO:0010089">
    <property type="term" value="P:xylem development"/>
    <property type="evidence" value="ECO:0007669"/>
    <property type="project" value="EnsemblPlants"/>
</dbReference>
<dbReference type="Gene3D" id="3.30.200.20">
    <property type="entry name" value="Phosphorylase Kinase, domain 1"/>
    <property type="match status" value="1"/>
</dbReference>
<evidence type="ECO:0000256" key="11">
    <source>
        <dbReference type="ARBA" id="ARBA00047899"/>
    </source>
</evidence>
<evidence type="ECO:0000256" key="4">
    <source>
        <dbReference type="ARBA" id="ARBA00022527"/>
    </source>
</evidence>
<dbReference type="InterPro" id="IPR008271">
    <property type="entry name" value="Ser/Thr_kinase_AS"/>
</dbReference>
<dbReference type="GO" id="GO:0004672">
    <property type="term" value="F:protein kinase activity"/>
    <property type="evidence" value="ECO:0000318"/>
    <property type="project" value="GO_Central"/>
</dbReference>
<comment type="catalytic activity">
    <reaction evidence="11">
        <text>L-threonyl-[protein] + ATP = O-phospho-L-threonyl-[protein] + ADP + H(+)</text>
        <dbReference type="Rhea" id="RHEA:46608"/>
        <dbReference type="Rhea" id="RHEA-COMP:11060"/>
        <dbReference type="Rhea" id="RHEA-COMP:11605"/>
        <dbReference type="ChEBI" id="CHEBI:15378"/>
        <dbReference type="ChEBI" id="CHEBI:30013"/>
        <dbReference type="ChEBI" id="CHEBI:30616"/>
        <dbReference type="ChEBI" id="CHEBI:61977"/>
        <dbReference type="ChEBI" id="CHEBI:456216"/>
        <dbReference type="EC" id="2.7.11.1"/>
    </reaction>
</comment>
<keyword evidence="4" id="KW-0723">Serine/threonine-protein kinase</keyword>
<organism evidence="18">
    <name type="scientific">Brachypodium distachyon</name>
    <name type="common">Purple false brome</name>
    <name type="synonym">Trachynia distachya</name>
    <dbReference type="NCBI Taxonomy" id="15368"/>
    <lineage>
        <taxon>Eukaryota</taxon>
        <taxon>Viridiplantae</taxon>
        <taxon>Streptophyta</taxon>
        <taxon>Embryophyta</taxon>
        <taxon>Tracheophyta</taxon>
        <taxon>Spermatophyta</taxon>
        <taxon>Magnoliopsida</taxon>
        <taxon>Liliopsida</taxon>
        <taxon>Poales</taxon>
        <taxon>Poaceae</taxon>
        <taxon>BOP clade</taxon>
        <taxon>Pooideae</taxon>
        <taxon>Stipodae</taxon>
        <taxon>Brachypodieae</taxon>
        <taxon>Brachypodium</taxon>
    </lineage>
</organism>
<dbReference type="InterPro" id="IPR017441">
    <property type="entry name" value="Protein_kinase_ATP_BS"/>
</dbReference>
<dbReference type="PROSITE" id="PS00107">
    <property type="entry name" value="PROTEIN_KINASE_ATP"/>
    <property type="match status" value="1"/>
</dbReference>
<dbReference type="GO" id="GO:0005524">
    <property type="term" value="F:ATP binding"/>
    <property type="evidence" value="ECO:0007669"/>
    <property type="project" value="UniProtKB-UniRule"/>
</dbReference>
<dbReference type="CDD" id="cd14066">
    <property type="entry name" value="STKc_IRAK"/>
    <property type="match status" value="1"/>
</dbReference>
<evidence type="ECO:0000256" key="10">
    <source>
        <dbReference type="ARBA" id="ARBA00023136"/>
    </source>
</evidence>
<dbReference type="FunCoup" id="A0A2K2CUJ5">
    <property type="interactions" value="1244"/>
</dbReference>
<dbReference type="Gene3D" id="1.10.510.10">
    <property type="entry name" value="Transferase(Phosphotransferase) domain 1"/>
    <property type="match status" value="1"/>
</dbReference>
<dbReference type="OrthoDB" id="1890790at2759"/>
<dbReference type="PANTHER" id="PTHR47989:SF23">
    <property type="entry name" value="RECEPTOR-LIKE SERINE_THREONINE-PROTEIN KINASE NCRK ISOFORM X1"/>
    <property type="match status" value="1"/>
</dbReference>
<reference evidence="19" key="3">
    <citation type="submission" date="2018-08" db="UniProtKB">
        <authorList>
            <consortium name="EnsemblPlants"/>
        </authorList>
    </citation>
    <scope>IDENTIFICATION</scope>
    <source>
        <strain evidence="19">cv. Bd21</strain>
    </source>
</reference>
<dbReference type="EC" id="2.7.11.1" evidence="2"/>
<evidence type="ECO:0000259" key="17">
    <source>
        <dbReference type="PROSITE" id="PS50011"/>
    </source>
</evidence>
<reference evidence="18" key="2">
    <citation type="submission" date="2017-06" db="EMBL/GenBank/DDBJ databases">
        <title>WGS assembly of Brachypodium distachyon.</title>
        <authorList>
            <consortium name="The International Brachypodium Initiative"/>
            <person name="Lucas S."/>
            <person name="Harmon-Smith M."/>
            <person name="Lail K."/>
            <person name="Tice H."/>
            <person name="Grimwood J."/>
            <person name="Bruce D."/>
            <person name="Barry K."/>
            <person name="Shu S."/>
            <person name="Lindquist E."/>
            <person name="Wang M."/>
            <person name="Pitluck S."/>
            <person name="Vogel J.P."/>
            <person name="Garvin D.F."/>
            <person name="Mockler T.C."/>
            <person name="Schmutz J."/>
            <person name="Rokhsar D."/>
            <person name="Bevan M.W."/>
        </authorList>
    </citation>
    <scope>NUCLEOTIDE SEQUENCE</scope>
    <source>
        <strain evidence="18">Bd21</strain>
    </source>
</reference>
<dbReference type="FunFam" id="3.30.200.20:FF:000415">
    <property type="entry name" value="receptor-like serine/threonine-protein kinase NCRK"/>
    <property type="match status" value="1"/>
</dbReference>
<dbReference type="Gramene" id="PNT65707">
    <property type="protein sequence ID" value="PNT65707"/>
    <property type="gene ID" value="BRADI_3g01137v3"/>
</dbReference>
<feature type="domain" description="Protein kinase" evidence="17">
    <location>
        <begin position="227"/>
        <end position="520"/>
    </location>
</feature>
<dbReference type="GO" id="GO:0010008">
    <property type="term" value="C:endosome membrane"/>
    <property type="evidence" value="ECO:0007669"/>
    <property type="project" value="EnsemblPlants"/>
</dbReference>
<dbReference type="GO" id="GO:0004674">
    <property type="term" value="F:protein serine/threonine kinase activity"/>
    <property type="evidence" value="ECO:0007669"/>
    <property type="project" value="UniProtKB-KW"/>
</dbReference>
<evidence type="ECO:0000256" key="9">
    <source>
        <dbReference type="ARBA" id="ARBA00022840"/>
    </source>
</evidence>
<evidence type="ECO:0000256" key="14">
    <source>
        <dbReference type="SAM" id="MobiDB-lite"/>
    </source>
</evidence>
<keyword evidence="20" id="KW-1185">Reference proteome</keyword>
<feature type="binding site" evidence="13">
    <location>
        <position position="256"/>
    </location>
    <ligand>
        <name>ATP</name>
        <dbReference type="ChEBI" id="CHEBI:30616"/>
    </ligand>
</feature>
<evidence type="ECO:0000256" key="7">
    <source>
        <dbReference type="ARBA" id="ARBA00022741"/>
    </source>
</evidence>
<reference evidence="18 19" key="1">
    <citation type="journal article" date="2010" name="Nature">
        <title>Genome sequencing and analysis of the model grass Brachypodium distachyon.</title>
        <authorList>
            <consortium name="International Brachypodium Initiative"/>
        </authorList>
    </citation>
    <scope>NUCLEOTIDE SEQUENCE [LARGE SCALE GENOMIC DNA]</scope>
    <source>
        <strain evidence="18 19">Bd21</strain>
    </source>
</reference>
<keyword evidence="9 13" id="KW-0067">ATP-binding</keyword>
<evidence type="ECO:0000313" key="18">
    <source>
        <dbReference type="EMBL" id="PNT65707.1"/>
    </source>
</evidence>
<keyword evidence="15" id="KW-0812">Transmembrane</keyword>
<evidence type="ECO:0000256" key="16">
    <source>
        <dbReference type="SAM" id="SignalP"/>
    </source>
</evidence>
<dbReference type="Pfam" id="PF00069">
    <property type="entry name" value="Pkinase"/>
    <property type="match status" value="1"/>
</dbReference>
<evidence type="ECO:0000256" key="6">
    <source>
        <dbReference type="ARBA" id="ARBA00022679"/>
    </source>
</evidence>
<dbReference type="Proteomes" id="UP000008810">
    <property type="component" value="Chromosome 3"/>
</dbReference>
<keyword evidence="10 15" id="KW-0472">Membrane</keyword>
<comment type="subcellular location">
    <subcellularLocation>
        <location evidence="1">Cell membrane</location>
    </subcellularLocation>
</comment>
<sequence length="595" mass="64612">MTLHMKLALVSLSCVLLIQVTSCDDTAGASEAASWTCVCAAHPLGEPNSNSSQSSSCSSSCHCLQDENGATGSWNCSCTSDKARQEEEHTALHDGGCFTSCNCTSGGSEEGRKPFSSKTVIATLLVCVVLTTIAFVGTTAYYLRRKDALSPHSRMHSFDKYSSWSSRSNLVSHRSSPLPQLKPRPGFSVIKGFLCSCPILCRNESGPFPGIVLRFSYAELEQATGNFSDEHLIGVGGTSKVYRGQLGDGKVVAVKKLRPLRGADEDYEFLSEIELLSRLNHCHVVPLLGYCSESHHGRLLVFELMPNGNLRECLDLKQGRKPMAWQVRVAVALGVARGLEYLHEAAAPRVLHRDIKSTNILLDDKFRAKITDLGMAKCLMSDGVTSCPSSPPPSARTTAMLVGTFGYLAPEYAIVGKASLKSDVFSFGVVVLELITGRQPVVHRSSSANGGGSDESLVLWATPRLGDSRKVVTELPDPALEGQFAAEEMQVMAHLVRECLQWDPEARPSMTEVVQILSTIAPVTGNRRPHLPDNGNFVDNGGERRPQEGNNVVSAPVKTTTTTTSRSWEEEVDLTEPRLEKFTQPTTATSHQLFR</sequence>
<evidence type="ECO:0000256" key="13">
    <source>
        <dbReference type="PROSITE-ProRule" id="PRU10141"/>
    </source>
</evidence>
<dbReference type="InterPro" id="IPR000719">
    <property type="entry name" value="Prot_kinase_dom"/>
</dbReference>
<feature type="region of interest" description="Disordered" evidence="14">
    <location>
        <begin position="525"/>
        <end position="552"/>
    </location>
</feature>
<dbReference type="PANTHER" id="PTHR47989">
    <property type="entry name" value="OS01G0750732 PROTEIN"/>
    <property type="match status" value="1"/>
</dbReference>
<evidence type="ECO:0000256" key="2">
    <source>
        <dbReference type="ARBA" id="ARBA00012513"/>
    </source>
</evidence>
<keyword evidence="15" id="KW-1133">Transmembrane helix</keyword>
<evidence type="ECO:0000313" key="20">
    <source>
        <dbReference type="Proteomes" id="UP000008810"/>
    </source>
</evidence>
<evidence type="ECO:0000256" key="3">
    <source>
        <dbReference type="ARBA" id="ARBA00022475"/>
    </source>
</evidence>
<dbReference type="GO" id="GO:0051020">
    <property type="term" value="F:GTPase binding"/>
    <property type="evidence" value="ECO:0007669"/>
    <property type="project" value="EnsemblPlants"/>
</dbReference>
<dbReference type="SUPFAM" id="SSF56112">
    <property type="entry name" value="Protein kinase-like (PK-like)"/>
    <property type="match status" value="1"/>
</dbReference>
<gene>
    <name evidence="18" type="ORF">BRADI_3g01137v3</name>
</gene>
<keyword evidence="16" id="KW-0732">Signal</keyword>
<dbReference type="FunFam" id="1.10.510.10:FF:000395">
    <property type="entry name" value="receptor-like serine/threonine-protein kinase NCRK"/>
    <property type="match status" value="1"/>
</dbReference>
<keyword evidence="5" id="KW-0597">Phosphoprotein</keyword>
<dbReference type="GO" id="GO:0005886">
    <property type="term" value="C:plasma membrane"/>
    <property type="evidence" value="ECO:0007669"/>
    <property type="project" value="UniProtKB-SubCell"/>
</dbReference>
<dbReference type="EnsemblPlants" id="PNT65707">
    <property type="protein sequence ID" value="PNT65707"/>
    <property type="gene ID" value="BRADI_3g01137v3"/>
</dbReference>
<proteinExistence type="predicted"/>
<evidence type="ECO:0000256" key="5">
    <source>
        <dbReference type="ARBA" id="ARBA00022553"/>
    </source>
</evidence>
<name>A0A2K2CUJ5_BRADI</name>
<keyword evidence="7 13" id="KW-0547">Nucleotide-binding</keyword>
<dbReference type="ExpressionAtlas" id="A0A2K2CUJ5">
    <property type="expression patterns" value="baseline and differential"/>
</dbReference>
<evidence type="ECO:0000256" key="12">
    <source>
        <dbReference type="ARBA" id="ARBA00048679"/>
    </source>
</evidence>
<evidence type="ECO:0000256" key="8">
    <source>
        <dbReference type="ARBA" id="ARBA00022777"/>
    </source>
</evidence>
<evidence type="ECO:0000256" key="15">
    <source>
        <dbReference type="SAM" id="Phobius"/>
    </source>
</evidence>
<dbReference type="PROSITE" id="PS50011">
    <property type="entry name" value="PROTEIN_KINASE_DOM"/>
    <property type="match status" value="1"/>
</dbReference>
<feature type="transmembrane region" description="Helical" evidence="15">
    <location>
        <begin position="120"/>
        <end position="143"/>
    </location>
</feature>
<protein>
    <recommendedName>
        <fullName evidence="2">non-specific serine/threonine protein kinase</fullName>
        <ecNumber evidence="2">2.7.11.1</ecNumber>
    </recommendedName>
</protein>
<dbReference type="EMBL" id="CM000882">
    <property type="protein sequence ID" value="PNT65707.1"/>
    <property type="molecule type" value="Genomic_DNA"/>
</dbReference>
<keyword evidence="8" id="KW-0418">Kinase</keyword>
<keyword evidence="3" id="KW-1003">Cell membrane</keyword>
<accession>A0A2K2CUJ5</accession>
<evidence type="ECO:0000256" key="1">
    <source>
        <dbReference type="ARBA" id="ARBA00004236"/>
    </source>
</evidence>
<keyword evidence="6" id="KW-0808">Transferase</keyword>
<comment type="catalytic activity">
    <reaction evidence="12">
        <text>L-seryl-[protein] + ATP = O-phospho-L-seryl-[protein] + ADP + H(+)</text>
        <dbReference type="Rhea" id="RHEA:17989"/>
        <dbReference type="Rhea" id="RHEA-COMP:9863"/>
        <dbReference type="Rhea" id="RHEA-COMP:11604"/>
        <dbReference type="ChEBI" id="CHEBI:15378"/>
        <dbReference type="ChEBI" id="CHEBI:29999"/>
        <dbReference type="ChEBI" id="CHEBI:30616"/>
        <dbReference type="ChEBI" id="CHEBI:83421"/>
        <dbReference type="ChEBI" id="CHEBI:456216"/>
        <dbReference type="EC" id="2.7.11.1"/>
    </reaction>
</comment>
<dbReference type="InterPro" id="IPR011009">
    <property type="entry name" value="Kinase-like_dom_sf"/>
</dbReference>